<keyword evidence="3" id="KW-0430">Lectin</keyword>
<dbReference type="SUPFAM" id="SSF49313">
    <property type="entry name" value="Cadherin-like"/>
    <property type="match status" value="2"/>
</dbReference>
<dbReference type="GO" id="GO:0005509">
    <property type="term" value="F:calcium ion binding"/>
    <property type="evidence" value="ECO:0007669"/>
    <property type="project" value="InterPro"/>
</dbReference>
<sequence>MKTHARFLNRFLLLLSICLVSLTSLASHFRHGTISWRVLSGNTIEFKVSQAYAGYRAIGTSSNYDVLHFGDGTSQSFNVTVTSSSSAENWHYGETTFTHTYANAGDYIAYFQSCCKIYGMVNNSSASWRNETKVNVGAGNDAPVVTMAPIIAMQTNSATATFQVPATDPDNDALTYRLATYNEFLGSQPAGLSIHPTTGVLTFNTTNASVGQLYNAAIVVEDGQSKVINDFIIRIVQQSNPPEFDYAVTPSAGYVYQTSPGQTVTFNVKALDTDAGSTVQLSAIGAPLGSSFSPALPTTANPVLTTFTWTPTASNLGTNVINFIAQDNVGSQINTSVSIIVSLKPQFDVPPTPATGSHDIAIAPGSTYTYTVQASDPDPLDVVQIVNVQGKDMMGNKIPLYAGASFSNLPTAAANPTSGTFTWTPTADQWGHRHVFFTAEDSYGDKTVHEVYQVVNSAPAFTSSPVTTADVGSTYTYNVVVADQDMTYGDHLEIVGLNLPSWLTLTDNGDGTATLSGTPSSADAGTVNIQLRAEDDLHHQDPAGTVFQNFALVVNNCSVNAIAQNITVALDAAGNASIAASDVNNGSTATCGIASMSVSPSAFTCADLGANTVTLTVTDVNGFTGTATATVNVSNANIVNTFNAADYVVNGNAVYQGSETFRLTQAVGAQFGSMWYQNKLDLTTDFTLDFDIYAGNQDWGADGMAFVLQPLSTGQGSAGGGLGYLGIPTSLAVEFDTYTNPSDPAADHIALQKNGDVSHYGSNTLVNPVSVANMEDGQYHHVVISWNAAN</sequence>
<organism evidence="3 4">
    <name type="scientific">Lishizhenia tianjinensis</name>
    <dbReference type="NCBI Taxonomy" id="477690"/>
    <lineage>
        <taxon>Bacteria</taxon>
        <taxon>Pseudomonadati</taxon>
        <taxon>Bacteroidota</taxon>
        <taxon>Flavobacteriia</taxon>
        <taxon>Flavobacteriales</taxon>
        <taxon>Crocinitomicaceae</taxon>
        <taxon>Lishizhenia</taxon>
    </lineage>
</organism>
<dbReference type="Gene3D" id="2.60.120.200">
    <property type="match status" value="1"/>
</dbReference>
<keyword evidence="1" id="KW-0732">Signal</keyword>
<protein>
    <submittedName>
        <fullName evidence="3">Legume lectin domain-containing protein</fullName>
    </submittedName>
</protein>
<dbReference type="PANTHER" id="PTHR12223">
    <property type="entry name" value="VESICULAR MANNOSE-BINDING LECTIN"/>
    <property type="match status" value="1"/>
</dbReference>
<dbReference type="STRING" id="477690.SAMN05216474_1442"/>
<dbReference type="GO" id="GO:0016020">
    <property type="term" value="C:membrane"/>
    <property type="evidence" value="ECO:0007669"/>
    <property type="project" value="InterPro"/>
</dbReference>
<name>A0A1I6ZKR1_9FLAO</name>
<dbReference type="InterPro" id="IPR051136">
    <property type="entry name" value="Intracellular_Lectin-GPT"/>
</dbReference>
<dbReference type="GO" id="GO:0030246">
    <property type="term" value="F:carbohydrate binding"/>
    <property type="evidence" value="ECO:0007669"/>
    <property type="project" value="UniProtKB-KW"/>
</dbReference>
<dbReference type="InterPro" id="IPR015919">
    <property type="entry name" value="Cadherin-like_sf"/>
</dbReference>
<dbReference type="InterPro" id="IPR056844">
    <property type="entry name" value="SibA-E_N"/>
</dbReference>
<dbReference type="RefSeq" id="WP_090247690.1">
    <property type="nucleotide sequence ID" value="NZ_FPAS01000002.1"/>
</dbReference>
<dbReference type="Pfam" id="PF24907">
    <property type="entry name" value="SIBA-E_N"/>
    <property type="match status" value="1"/>
</dbReference>
<dbReference type="InterPro" id="IPR006644">
    <property type="entry name" value="Cadg"/>
</dbReference>
<dbReference type="PROSITE" id="PS00307">
    <property type="entry name" value="LECTIN_LEGUME_BETA"/>
    <property type="match status" value="1"/>
</dbReference>
<dbReference type="GO" id="GO:0004553">
    <property type="term" value="F:hydrolase activity, hydrolyzing O-glycosyl compounds"/>
    <property type="evidence" value="ECO:0007669"/>
    <property type="project" value="UniProtKB-ARBA"/>
</dbReference>
<feature type="chain" id="PRO_5014945403" evidence="1">
    <location>
        <begin position="27"/>
        <end position="790"/>
    </location>
</feature>
<evidence type="ECO:0000313" key="3">
    <source>
        <dbReference type="EMBL" id="SFT63256.1"/>
    </source>
</evidence>
<evidence type="ECO:0000259" key="2">
    <source>
        <dbReference type="SMART" id="SM00736"/>
    </source>
</evidence>
<dbReference type="InterPro" id="IPR013320">
    <property type="entry name" value="ConA-like_dom_sf"/>
</dbReference>
<dbReference type="InterPro" id="IPR019825">
    <property type="entry name" value="Lectin_legB_Mn/Ca_BS"/>
</dbReference>
<dbReference type="SUPFAM" id="SSF49899">
    <property type="entry name" value="Concanavalin A-like lectins/glucanases"/>
    <property type="match status" value="1"/>
</dbReference>
<dbReference type="Pfam" id="PF18483">
    <property type="entry name" value="Lectin_L-type_dom"/>
    <property type="match status" value="1"/>
</dbReference>
<dbReference type="PANTHER" id="PTHR12223:SF19">
    <property type="entry name" value="LEGUME LECTIN DOMAIN-CONTAINING PROTEIN"/>
    <property type="match status" value="1"/>
</dbReference>
<dbReference type="SMART" id="SM00736">
    <property type="entry name" value="CADG"/>
    <property type="match status" value="1"/>
</dbReference>
<dbReference type="CDD" id="cd01951">
    <property type="entry name" value="lectin_L-type"/>
    <property type="match status" value="1"/>
</dbReference>
<dbReference type="Gene3D" id="2.60.40.10">
    <property type="entry name" value="Immunoglobulins"/>
    <property type="match status" value="2"/>
</dbReference>
<dbReference type="InterPro" id="IPR056573">
    <property type="entry name" value="Lectin_L-type_dom"/>
</dbReference>
<proteinExistence type="predicted"/>
<evidence type="ECO:0000256" key="1">
    <source>
        <dbReference type="SAM" id="SignalP"/>
    </source>
</evidence>
<dbReference type="AlphaFoldDB" id="A0A1I6ZKR1"/>
<dbReference type="Proteomes" id="UP000236454">
    <property type="component" value="Unassembled WGS sequence"/>
</dbReference>
<dbReference type="Pfam" id="PF05345">
    <property type="entry name" value="He_PIG"/>
    <property type="match status" value="2"/>
</dbReference>
<keyword evidence="4" id="KW-1185">Reference proteome</keyword>
<dbReference type="OrthoDB" id="976756at2"/>
<gene>
    <name evidence="3" type="ORF">SAMN05216474_1442</name>
</gene>
<feature type="signal peptide" evidence="1">
    <location>
        <begin position="1"/>
        <end position="26"/>
    </location>
</feature>
<dbReference type="EMBL" id="FPAS01000002">
    <property type="protein sequence ID" value="SFT63256.1"/>
    <property type="molecule type" value="Genomic_DNA"/>
</dbReference>
<accession>A0A1I6ZKR1</accession>
<feature type="domain" description="Dystroglycan-type cadherin-like" evidence="2">
    <location>
        <begin position="459"/>
        <end position="561"/>
    </location>
</feature>
<dbReference type="InterPro" id="IPR013783">
    <property type="entry name" value="Ig-like_fold"/>
</dbReference>
<evidence type="ECO:0000313" key="4">
    <source>
        <dbReference type="Proteomes" id="UP000236454"/>
    </source>
</evidence>
<reference evidence="3 4" key="1">
    <citation type="submission" date="2016-10" db="EMBL/GenBank/DDBJ databases">
        <authorList>
            <person name="de Groot N.N."/>
        </authorList>
    </citation>
    <scope>NUCLEOTIDE SEQUENCE [LARGE SCALE GENOMIC DNA]</scope>
    <source>
        <strain evidence="3 4">CGMCC 1.7005</strain>
    </source>
</reference>
<dbReference type="GO" id="GO:0005975">
    <property type="term" value="P:carbohydrate metabolic process"/>
    <property type="evidence" value="ECO:0007669"/>
    <property type="project" value="UniProtKB-ARBA"/>
</dbReference>